<comment type="caution">
    <text evidence="1">The sequence shown here is derived from an EMBL/GenBank/DDBJ whole genome shotgun (WGS) entry which is preliminary data.</text>
</comment>
<gene>
    <name evidence="1" type="ORF">CEXT_404871</name>
</gene>
<reference evidence="1 2" key="1">
    <citation type="submission" date="2021-06" db="EMBL/GenBank/DDBJ databases">
        <title>Caerostris extrusa draft genome.</title>
        <authorList>
            <person name="Kono N."/>
            <person name="Arakawa K."/>
        </authorList>
    </citation>
    <scope>NUCLEOTIDE SEQUENCE [LARGE SCALE GENOMIC DNA]</scope>
</reference>
<name>A0AAV4NUI9_CAEEX</name>
<accession>A0AAV4NUI9</accession>
<dbReference type="EMBL" id="BPLR01003679">
    <property type="protein sequence ID" value="GIX87410.1"/>
    <property type="molecule type" value="Genomic_DNA"/>
</dbReference>
<dbReference type="Proteomes" id="UP001054945">
    <property type="component" value="Unassembled WGS sequence"/>
</dbReference>
<organism evidence="1 2">
    <name type="scientific">Caerostris extrusa</name>
    <name type="common">Bark spider</name>
    <name type="synonym">Caerostris bankana</name>
    <dbReference type="NCBI Taxonomy" id="172846"/>
    <lineage>
        <taxon>Eukaryota</taxon>
        <taxon>Metazoa</taxon>
        <taxon>Ecdysozoa</taxon>
        <taxon>Arthropoda</taxon>
        <taxon>Chelicerata</taxon>
        <taxon>Arachnida</taxon>
        <taxon>Araneae</taxon>
        <taxon>Araneomorphae</taxon>
        <taxon>Entelegynae</taxon>
        <taxon>Araneoidea</taxon>
        <taxon>Araneidae</taxon>
        <taxon>Caerostris</taxon>
    </lineage>
</organism>
<dbReference type="AlphaFoldDB" id="A0AAV4NUI9"/>
<sequence>MPLPMIYRTGLTFLFERRGEGGCLQPPPPPLFLRMFLGVACEIKCVVVVACSSSRKLRDGSSVKIDVTGVFLNGVFIIEVDGGREEGGGAYNTLHPYLSSNVSSGEACEINCVVVVVACSSSRKLLDGSSVKIDVAGVFLNGVFIIGVDGGRACLRVLRKRLLYPAVNNILADGKDFCTKLLRAFKMPLPLIYRTGLTFLLERRGGAAYNLLPTPIFSSNVTSREGMKSTVFLLLLHVLLPQENFLMVLQ</sequence>
<proteinExistence type="predicted"/>
<evidence type="ECO:0000313" key="1">
    <source>
        <dbReference type="EMBL" id="GIX87410.1"/>
    </source>
</evidence>
<evidence type="ECO:0000313" key="2">
    <source>
        <dbReference type="Proteomes" id="UP001054945"/>
    </source>
</evidence>
<protein>
    <submittedName>
        <fullName evidence="1">Uncharacterized protein</fullName>
    </submittedName>
</protein>
<keyword evidence="2" id="KW-1185">Reference proteome</keyword>